<dbReference type="Pfam" id="PF24681">
    <property type="entry name" value="Kelch_KLHDC2_KLHL20_DRC7"/>
    <property type="match status" value="1"/>
</dbReference>
<feature type="compositionally biased region" description="Basic and acidic residues" evidence="3">
    <location>
        <begin position="979"/>
        <end position="996"/>
    </location>
</feature>
<feature type="compositionally biased region" description="Low complexity" evidence="3">
    <location>
        <begin position="964"/>
        <end position="973"/>
    </location>
</feature>
<dbReference type="SUPFAM" id="SSF50965">
    <property type="entry name" value="Galactose oxidase, central domain"/>
    <property type="match status" value="1"/>
</dbReference>
<reference evidence="6" key="1">
    <citation type="submission" date="2024-04" db="EMBL/GenBank/DDBJ databases">
        <authorList>
            <person name="Shaw F."/>
            <person name="Minotto A."/>
        </authorList>
    </citation>
    <scope>NUCLEOTIDE SEQUENCE [LARGE SCALE GENOMIC DNA]</scope>
</reference>
<dbReference type="InterPro" id="IPR011043">
    <property type="entry name" value="Gal_Oxase/kelch_b-propeller"/>
</dbReference>
<dbReference type="Gene3D" id="2.120.10.80">
    <property type="entry name" value="Kelch-type beta propeller"/>
    <property type="match status" value="2"/>
</dbReference>
<dbReference type="PANTHER" id="PTHR46093:SF18">
    <property type="entry name" value="FIBRONECTIN TYPE-III DOMAIN-CONTAINING PROTEIN"/>
    <property type="match status" value="1"/>
</dbReference>
<feature type="region of interest" description="Disordered" evidence="3">
    <location>
        <begin position="358"/>
        <end position="448"/>
    </location>
</feature>
<feature type="compositionally biased region" description="Polar residues" evidence="3">
    <location>
        <begin position="640"/>
        <end position="655"/>
    </location>
</feature>
<feature type="region of interest" description="Disordered" evidence="3">
    <location>
        <begin position="608"/>
        <end position="658"/>
    </location>
</feature>
<dbReference type="InterPro" id="IPR015915">
    <property type="entry name" value="Kelch-typ_b-propeller"/>
</dbReference>
<dbReference type="PANTHER" id="PTHR46093">
    <property type="entry name" value="ACYL-COA-BINDING DOMAIN-CONTAINING PROTEIN 5"/>
    <property type="match status" value="1"/>
</dbReference>
<feature type="chain" id="PRO_5047322803" description="Galactose oxidase" evidence="4">
    <location>
        <begin position="22"/>
        <end position="1033"/>
    </location>
</feature>
<feature type="region of interest" description="Disordered" evidence="3">
    <location>
        <begin position="1014"/>
        <end position="1033"/>
    </location>
</feature>
<dbReference type="Proteomes" id="UP001497453">
    <property type="component" value="Chromosome 9"/>
</dbReference>
<feature type="region of interest" description="Disordered" evidence="3">
    <location>
        <begin position="675"/>
        <end position="699"/>
    </location>
</feature>
<sequence length="1033" mass="110836">MTMKLLHAPILLWLLQDFVAAQSPTASRWGQAASLVQDILYVHGGRTDQFNSYSYSAAPVTNDFFSLSLASSFNTSSPPWQYLSGCSDCSSDQGPAVAWHTLSTFNTTHLLLFGGDPGPNSPISLPAQADSAALLDVSDRELPTWDFQTSSWANEPLRRIYHSASSSNGKIWIVGGSKADGSDSAFSEHLVFDPQTPSFTQLSSTNAPPDIYGHQSVVLPNGWLLVFGGYSPSQNSLLPFTSIWALDTARPGLGWTTLSVSNASLPSPRRGFAATSLNNGKVLIHGGADAELQSTFSDGWILDTTQKPVVWTSVDSLSQLGPRRDHFAVASGQTVIFGFGYARDGPAPSTLSVFDTSSSTFLSTFNPPSPPPSMTTLPGTSPTTSALNPSGSQPPGSSPSGTSPGSQPGSAEFPYPTSTGNTGNNNGNGSPSDPSNPDNPTGAKDEKSHATAIAVGTVFGVLALMVGAAATTWYMRRRHSQESFHLLANSGDDEDSPHDGPILPVAGLSTVREKGRPIPPIVRNVKDRLSTLVPGQHVPSPQDRRDMLADEDTRVFEEQGWWDGGLHRDTSSGRSSFMRPTFGDRVHDSLVSLRTVGGAVLDYAAGSIKKEGSGGSRSTWRHDKEASGPFSDNWGLVKGVSSTRPRGGRQTSSYTYADPFEDYEVESLKSEDIPTYQDEPLDEPNSGFPSLSDPPPRPYLHLVVPRAELDLAHPTPISERPSLSTVTEQSTTPSDSNQSMQLSQFGAVPSTSSNSHEPPRSPRRPSSIIDANPSSPSMPMRRSNSWWTRFSKTPLLDRRPSDTSRRTQPLDFRDPNPPPSRLVPIEEANSPESPSKPGSRKSSDGVTGRVHVYSSHQHGRSASSLQSKKTANSEMIERMGHTMDIVQKGTMSSHGSGLSTSSVEEDRADGAPITKPLSIVTSSGSKASLTAEPDSLLVQSPEQLPHNASWPNVTVRGKSPSPPRQSRSPSNRPTLGGKVAERVQAFERRMSQEEPIKSPPPAWSTKRISYGVVPKPSLFVANPDRSRNSSTDS</sequence>
<gene>
    <name evidence="5" type="ORF">GFSPODELE1_LOCUS10984</name>
</gene>
<evidence type="ECO:0000256" key="2">
    <source>
        <dbReference type="ARBA" id="ARBA00022737"/>
    </source>
</evidence>
<organism evidence="5 6">
    <name type="scientific">Somion occarium</name>
    <dbReference type="NCBI Taxonomy" id="3059160"/>
    <lineage>
        <taxon>Eukaryota</taxon>
        <taxon>Fungi</taxon>
        <taxon>Dikarya</taxon>
        <taxon>Basidiomycota</taxon>
        <taxon>Agaricomycotina</taxon>
        <taxon>Agaricomycetes</taxon>
        <taxon>Polyporales</taxon>
        <taxon>Cerrenaceae</taxon>
        <taxon>Somion</taxon>
    </lineage>
</organism>
<dbReference type="CDD" id="cd12087">
    <property type="entry name" value="TM_EGFR-like"/>
    <property type="match status" value="1"/>
</dbReference>
<feature type="compositionally biased region" description="Low complexity" evidence="3">
    <location>
        <begin position="889"/>
        <end position="902"/>
    </location>
</feature>
<feature type="compositionally biased region" description="Basic and acidic residues" evidence="3">
    <location>
        <begin position="795"/>
        <end position="805"/>
    </location>
</feature>
<evidence type="ECO:0000256" key="3">
    <source>
        <dbReference type="SAM" id="MobiDB-lite"/>
    </source>
</evidence>
<feature type="compositionally biased region" description="Low complexity" evidence="3">
    <location>
        <begin position="374"/>
        <end position="442"/>
    </location>
</feature>
<keyword evidence="6" id="KW-1185">Reference proteome</keyword>
<feature type="compositionally biased region" description="Polar residues" evidence="3">
    <location>
        <begin position="854"/>
        <end position="873"/>
    </location>
</feature>
<evidence type="ECO:0000313" key="6">
    <source>
        <dbReference type="Proteomes" id="UP001497453"/>
    </source>
</evidence>
<feature type="signal peptide" evidence="4">
    <location>
        <begin position="1"/>
        <end position="21"/>
    </location>
</feature>
<evidence type="ECO:0000256" key="1">
    <source>
        <dbReference type="ARBA" id="ARBA00022441"/>
    </source>
</evidence>
<name>A0ABP1EAP3_9APHY</name>
<accession>A0ABP1EAP3</accession>
<feature type="compositionally biased region" description="Polar residues" evidence="3">
    <location>
        <begin position="919"/>
        <end position="928"/>
    </location>
</feature>
<proteinExistence type="predicted"/>
<feature type="region of interest" description="Disordered" evidence="3">
    <location>
        <begin position="714"/>
        <end position="1008"/>
    </location>
</feature>
<evidence type="ECO:0000313" key="5">
    <source>
        <dbReference type="EMBL" id="CAL1716965.1"/>
    </source>
</evidence>
<evidence type="ECO:0008006" key="7">
    <source>
        <dbReference type="Google" id="ProtNLM"/>
    </source>
</evidence>
<evidence type="ECO:0000256" key="4">
    <source>
        <dbReference type="SAM" id="SignalP"/>
    </source>
</evidence>
<keyword evidence="4" id="KW-0732">Signal</keyword>
<keyword evidence="1" id="KW-0880">Kelch repeat</keyword>
<keyword evidence="2" id="KW-0677">Repeat</keyword>
<feature type="compositionally biased region" description="Low complexity" evidence="3">
    <location>
        <begin position="764"/>
        <end position="785"/>
    </location>
</feature>
<protein>
    <recommendedName>
        <fullName evidence="7">Galactose oxidase</fullName>
    </recommendedName>
</protein>
<dbReference type="EMBL" id="OZ037952">
    <property type="protein sequence ID" value="CAL1716965.1"/>
    <property type="molecule type" value="Genomic_DNA"/>
</dbReference>
<feature type="compositionally biased region" description="Polar residues" evidence="3">
    <location>
        <begin position="721"/>
        <end position="756"/>
    </location>
</feature>